<organism evidence="10 11">
    <name type="scientific">Nephila pilipes</name>
    <name type="common">Giant wood spider</name>
    <name type="synonym">Nephila maculata</name>
    <dbReference type="NCBI Taxonomy" id="299642"/>
    <lineage>
        <taxon>Eukaryota</taxon>
        <taxon>Metazoa</taxon>
        <taxon>Ecdysozoa</taxon>
        <taxon>Arthropoda</taxon>
        <taxon>Chelicerata</taxon>
        <taxon>Arachnida</taxon>
        <taxon>Araneae</taxon>
        <taxon>Araneomorphae</taxon>
        <taxon>Entelegynae</taxon>
        <taxon>Araneoidea</taxon>
        <taxon>Nephilidae</taxon>
        <taxon>Nephila</taxon>
    </lineage>
</organism>
<dbReference type="PROSITE" id="PS50922">
    <property type="entry name" value="TLC"/>
    <property type="match status" value="1"/>
</dbReference>
<dbReference type="Proteomes" id="UP000887013">
    <property type="component" value="Unassembled WGS sequence"/>
</dbReference>
<protein>
    <submittedName>
        <fullName evidence="10">Ceramide synthase 1</fullName>
    </submittedName>
</protein>
<dbReference type="GO" id="GO:0046513">
    <property type="term" value="P:ceramide biosynthetic process"/>
    <property type="evidence" value="ECO:0007669"/>
    <property type="project" value="InterPro"/>
</dbReference>
<feature type="transmembrane region" description="Helical" evidence="8">
    <location>
        <begin position="249"/>
        <end position="269"/>
    </location>
</feature>
<evidence type="ECO:0000313" key="10">
    <source>
        <dbReference type="EMBL" id="GFS55833.1"/>
    </source>
</evidence>
<keyword evidence="11" id="KW-1185">Reference proteome</keyword>
<feature type="transmembrane region" description="Helical" evidence="8">
    <location>
        <begin position="101"/>
        <end position="123"/>
    </location>
</feature>
<dbReference type="GO" id="GO:0016020">
    <property type="term" value="C:membrane"/>
    <property type="evidence" value="ECO:0007669"/>
    <property type="project" value="UniProtKB-SubCell"/>
</dbReference>
<feature type="transmembrane region" description="Helical" evidence="8">
    <location>
        <begin position="298"/>
        <end position="318"/>
    </location>
</feature>
<dbReference type="EMBL" id="BMAW01092613">
    <property type="protein sequence ID" value="GFS55833.1"/>
    <property type="molecule type" value="Genomic_DNA"/>
</dbReference>
<evidence type="ECO:0000256" key="3">
    <source>
        <dbReference type="ARBA" id="ARBA00004991"/>
    </source>
</evidence>
<dbReference type="PIRSF" id="PIRSF005225">
    <property type="entry name" value="LAG1_LAC1"/>
    <property type="match status" value="1"/>
</dbReference>
<comment type="pathway">
    <text evidence="2">Lipid metabolism; sphingolipid metabolism.</text>
</comment>
<accession>A0A8X6IQC8</accession>
<dbReference type="InterPro" id="IPR006634">
    <property type="entry name" value="TLC-dom"/>
</dbReference>
<evidence type="ECO:0000256" key="8">
    <source>
        <dbReference type="SAM" id="Phobius"/>
    </source>
</evidence>
<comment type="pathway">
    <text evidence="3">Sphingolipid metabolism.</text>
</comment>
<feature type="domain" description="TLC" evidence="9">
    <location>
        <begin position="113"/>
        <end position="322"/>
    </location>
</feature>
<evidence type="ECO:0000256" key="6">
    <source>
        <dbReference type="ARBA" id="ARBA00023136"/>
    </source>
</evidence>
<keyword evidence="5 8" id="KW-1133">Transmembrane helix</keyword>
<comment type="subcellular location">
    <subcellularLocation>
        <location evidence="1">Membrane</location>
        <topology evidence="1">Multi-pass membrane protein</topology>
    </subcellularLocation>
</comment>
<evidence type="ECO:0000256" key="5">
    <source>
        <dbReference type="ARBA" id="ARBA00022989"/>
    </source>
</evidence>
<dbReference type="GO" id="GO:0050291">
    <property type="term" value="F:sphingosine N-acyltransferase activity"/>
    <property type="evidence" value="ECO:0007669"/>
    <property type="project" value="InterPro"/>
</dbReference>
<comment type="caution">
    <text evidence="10">The sequence shown here is derived from an EMBL/GenBank/DDBJ whole genome shotgun (WGS) entry which is preliminary data.</text>
</comment>
<dbReference type="PANTHER" id="PTHR12560">
    <property type="entry name" value="LONGEVITY ASSURANCE FACTOR 1 LAG1"/>
    <property type="match status" value="1"/>
</dbReference>
<sequence length="385" mass="44941">MAAADADWEDFPSYSDLLRGIREFLEKTYSGTFIEGKTFHVESTWQYCNFSVYDILFVILLSIIWTILRSLATEGIFKPLAHYYALTPTNQAKMPESAWKFTYYLCAWSYALYVVILSGNYMFFQKPSTVWENIIARDIKRTELGTKDWSLTESPPLDIYIMYMAQCGFYVHSLYATMFLDTWRKDSLVMMIHHVLTVTLISISYSLRYHNIGSLVLFTHDACDILLEFTKLNVYFKIQKGKLMRRHEIFANISFFCFTVAWYVCRLYWYPLRVLYTATSDVERLQLVLPGALLMNSLLWILQILNIYWFLFIIQFLFRVATGQVREVDDTREYDVEEKLKLTSKTHSTKNGLLNGNVKTNGNCDEGVILNGNVTGTPSKRDKKD</sequence>
<keyword evidence="4 7" id="KW-0812">Transmembrane</keyword>
<evidence type="ECO:0000256" key="2">
    <source>
        <dbReference type="ARBA" id="ARBA00004760"/>
    </source>
</evidence>
<evidence type="ECO:0000256" key="4">
    <source>
        <dbReference type="ARBA" id="ARBA00022692"/>
    </source>
</evidence>
<dbReference type="AlphaFoldDB" id="A0A8X6IQC8"/>
<feature type="transmembrane region" description="Helical" evidence="8">
    <location>
        <begin position="50"/>
        <end position="68"/>
    </location>
</feature>
<dbReference type="Pfam" id="PF03798">
    <property type="entry name" value="TRAM_LAG1_CLN8"/>
    <property type="match status" value="1"/>
</dbReference>
<evidence type="ECO:0000256" key="1">
    <source>
        <dbReference type="ARBA" id="ARBA00004141"/>
    </source>
</evidence>
<reference evidence="10" key="1">
    <citation type="submission" date="2020-08" db="EMBL/GenBank/DDBJ databases">
        <title>Multicomponent nature underlies the extraordinary mechanical properties of spider dragline silk.</title>
        <authorList>
            <person name="Kono N."/>
            <person name="Nakamura H."/>
            <person name="Mori M."/>
            <person name="Yoshida Y."/>
            <person name="Ohtoshi R."/>
            <person name="Malay A.D."/>
            <person name="Moran D.A.P."/>
            <person name="Tomita M."/>
            <person name="Numata K."/>
            <person name="Arakawa K."/>
        </authorList>
    </citation>
    <scope>NUCLEOTIDE SEQUENCE</scope>
</reference>
<dbReference type="PANTHER" id="PTHR12560:SF58">
    <property type="entry name" value="CERAMIDE SYNTHASE 1"/>
    <property type="match status" value="1"/>
</dbReference>
<gene>
    <name evidence="10" type="primary">CERS1</name>
    <name evidence="10" type="ORF">NPIL_223331</name>
</gene>
<keyword evidence="6 7" id="KW-0472">Membrane</keyword>
<dbReference type="InterPro" id="IPR016439">
    <property type="entry name" value="Lag1/Lac1-like"/>
</dbReference>
<evidence type="ECO:0000259" key="9">
    <source>
        <dbReference type="PROSITE" id="PS50922"/>
    </source>
</evidence>
<name>A0A8X6IQC8_NEPPI</name>
<evidence type="ECO:0000256" key="7">
    <source>
        <dbReference type="PROSITE-ProRule" id="PRU00205"/>
    </source>
</evidence>
<feature type="transmembrane region" description="Helical" evidence="8">
    <location>
        <begin position="159"/>
        <end position="180"/>
    </location>
</feature>
<proteinExistence type="predicted"/>
<evidence type="ECO:0000313" key="11">
    <source>
        <dbReference type="Proteomes" id="UP000887013"/>
    </source>
</evidence>
<dbReference type="SMART" id="SM00724">
    <property type="entry name" value="TLC"/>
    <property type="match status" value="1"/>
</dbReference>
<dbReference type="OrthoDB" id="537032at2759"/>